<name>A0A9Q0H8C7_9MAGN</name>
<feature type="compositionally biased region" description="Polar residues" evidence="1">
    <location>
        <begin position="309"/>
        <end position="325"/>
    </location>
</feature>
<feature type="compositionally biased region" description="Basic residues" evidence="1">
    <location>
        <begin position="1012"/>
        <end position="1025"/>
    </location>
</feature>
<feature type="compositionally biased region" description="Polar residues" evidence="1">
    <location>
        <begin position="29"/>
        <end position="45"/>
    </location>
</feature>
<feature type="region of interest" description="Disordered" evidence="1">
    <location>
        <begin position="542"/>
        <end position="562"/>
    </location>
</feature>
<keyword evidence="3" id="KW-1185">Reference proteome</keyword>
<feature type="compositionally biased region" description="Polar residues" evidence="1">
    <location>
        <begin position="279"/>
        <end position="299"/>
    </location>
</feature>
<feature type="region of interest" description="Disordered" evidence="1">
    <location>
        <begin position="1"/>
        <end position="134"/>
    </location>
</feature>
<feature type="compositionally biased region" description="Basic and acidic residues" evidence="1">
    <location>
        <begin position="836"/>
        <end position="939"/>
    </location>
</feature>
<feature type="compositionally biased region" description="Low complexity" evidence="1">
    <location>
        <begin position="69"/>
        <end position="92"/>
    </location>
</feature>
<feature type="region of interest" description="Disordered" evidence="1">
    <location>
        <begin position="798"/>
        <end position="1025"/>
    </location>
</feature>
<sequence length="1025" mass="113219">MDALQQHHRLMGAPQPQQQPPMADPQLRPSPSQGTWYSSQFQYHTSHLPPPPPPQQMQWVNYSDHHHIPAPAYSAQPNPSAPPSYAAHPHSNNQYPPPPSVRHLPPPLQHPHPNPNCLQIPQPYPPSNQTWGNSNWTHHQGWEYSDRNIPNNNEEDWAARAREWAAAKATMENQYPQSQFPPPGRLEEHSDAYHDQYQQAVDPHYTESQQSSRPAWSYQQQFPVSGTNLHRPPVNHLQDSTSFSSGQPSSYVSDGHISYGARDGPMVADSDPVFGHQGSAPTSSTIYPQEVPSSYSSVQAGKEEAVEQIDQSHQQAPLPKSTVQDGQHHMQPMLRAIGRSSSAELPRFTYDNQITDATADPSDQPLDFAPRFTRENDPHLQTGYAHPDSAGHVGGVDHIAAVHAWTPPVATGVAYPPAPPVPQGSQFDPSFVPPVSGHTAPVFGRIPGPSFQPRISTVGAPFGLGAGAAVHPTTAFPGDAYGVLNVSERPKKASVPNWLREEIIKKKAVISTSVQEHLEEDHFLPVGDEGLDKSFKKGYQVDDKSVDSSRSTEDEDDEEDELEVARTTAINQEIKRVLTEVLLKVTDELFDEIATEVLSEDDLSVKVDHDYSPPNHKVSLSSPAVPTPKVSAKVLIPVKAKEADAVDVSGKSSASSPGDVLGLGSYASDDDEIQSFNMPASKQTDAEHWQSTDGKLAEVVPSSVENVNLKNEGPTGGRINMDSDQKRNIQFGAIGNGLGKVLDHENDRTSALRVVQDDKNNAYGEKMVNSDAFESKDRVAGSDSINPELLPGTTKFKKSVADDSHGREARNLSGKSDGHLARNSVSENFISGGETNKTKTVDRHPDSTNPCRRDGRHARNEKGDDCSGVQERVKDQVARSDEKAKESDSRKSSHANSLDDKKEAERTKRVSSKEDSNRKRERARDDRGDGSRRKTERDSSRHKRRRSSSFSRHSDSSDEVSDGLDQRKMHTKRHNLSTSPTQSRKRQVLRSPHSKHSQRRHSPYSSLDTTRGKRSRSNSPVRRRR</sequence>
<feature type="compositionally biased region" description="Polar residues" evidence="1">
    <location>
        <begin position="823"/>
        <end position="835"/>
    </location>
</feature>
<feature type="compositionally biased region" description="Pro residues" evidence="1">
    <location>
        <begin position="95"/>
        <end position="114"/>
    </location>
</feature>
<protein>
    <submittedName>
        <fullName evidence="2">Uncharacterized protein</fullName>
    </submittedName>
</protein>
<comment type="caution">
    <text evidence="2">The sequence shown here is derived from an EMBL/GenBank/DDBJ whole genome shotgun (WGS) entry which is preliminary data.</text>
</comment>
<feature type="compositionally biased region" description="Basic residues" evidence="1">
    <location>
        <begin position="1"/>
        <end position="10"/>
    </location>
</feature>
<feature type="compositionally biased region" description="Basic and acidic residues" evidence="1">
    <location>
        <begin position="799"/>
        <end position="820"/>
    </location>
</feature>
<evidence type="ECO:0000313" key="3">
    <source>
        <dbReference type="Proteomes" id="UP001141806"/>
    </source>
</evidence>
<evidence type="ECO:0000256" key="1">
    <source>
        <dbReference type="SAM" id="MobiDB-lite"/>
    </source>
</evidence>
<feature type="compositionally biased region" description="Polar residues" evidence="1">
    <location>
        <begin position="237"/>
        <end position="252"/>
    </location>
</feature>
<organism evidence="2 3">
    <name type="scientific">Protea cynaroides</name>
    <dbReference type="NCBI Taxonomy" id="273540"/>
    <lineage>
        <taxon>Eukaryota</taxon>
        <taxon>Viridiplantae</taxon>
        <taxon>Streptophyta</taxon>
        <taxon>Embryophyta</taxon>
        <taxon>Tracheophyta</taxon>
        <taxon>Spermatophyta</taxon>
        <taxon>Magnoliopsida</taxon>
        <taxon>Proteales</taxon>
        <taxon>Proteaceae</taxon>
        <taxon>Protea</taxon>
    </lineage>
</organism>
<dbReference type="EMBL" id="JAMYWD010000009">
    <property type="protein sequence ID" value="KAJ4961836.1"/>
    <property type="molecule type" value="Genomic_DNA"/>
</dbReference>
<feature type="region of interest" description="Disordered" evidence="1">
    <location>
        <begin position="224"/>
        <end position="325"/>
    </location>
</feature>
<gene>
    <name evidence="2" type="ORF">NE237_021746</name>
</gene>
<dbReference type="AlphaFoldDB" id="A0A9Q0H8C7"/>
<dbReference type="Proteomes" id="UP001141806">
    <property type="component" value="Unassembled WGS sequence"/>
</dbReference>
<proteinExistence type="predicted"/>
<feature type="compositionally biased region" description="Acidic residues" evidence="1">
    <location>
        <begin position="553"/>
        <end position="562"/>
    </location>
</feature>
<accession>A0A9Q0H8C7</accession>
<feature type="region of interest" description="Disordered" evidence="1">
    <location>
        <begin position="169"/>
        <end position="189"/>
    </location>
</feature>
<reference evidence="2" key="1">
    <citation type="journal article" date="2023" name="Plant J.">
        <title>The genome of the king protea, Protea cynaroides.</title>
        <authorList>
            <person name="Chang J."/>
            <person name="Duong T.A."/>
            <person name="Schoeman C."/>
            <person name="Ma X."/>
            <person name="Roodt D."/>
            <person name="Barker N."/>
            <person name="Li Z."/>
            <person name="Van de Peer Y."/>
            <person name="Mizrachi E."/>
        </authorList>
    </citation>
    <scope>NUCLEOTIDE SEQUENCE</scope>
    <source>
        <tissue evidence="2">Young leaves</tissue>
    </source>
</reference>
<feature type="compositionally biased region" description="Basic and acidic residues" evidence="1">
    <location>
        <begin position="542"/>
        <end position="552"/>
    </location>
</feature>
<dbReference type="OrthoDB" id="540503at2759"/>
<evidence type="ECO:0000313" key="2">
    <source>
        <dbReference type="EMBL" id="KAJ4961836.1"/>
    </source>
</evidence>
<feature type="compositionally biased region" description="Basic residues" evidence="1">
    <location>
        <begin position="983"/>
        <end position="1002"/>
    </location>
</feature>